<protein>
    <submittedName>
        <fullName evidence="1">Uncharacterized protein</fullName>
    </submittedName>
</protein>
<evidence type="ECO:0000313" key="2">
    <source>
        <dbReference type="Proteomes" id="UP000827092"/>
    </source>
</evidence>
<comment type="caution">
    <text evidence="1">The sequence shown here is derived from an EMBL/GenBank/DDBJ whole genome shotgun (WGS) entry which is preliminary data.</text>
</comment>
<accession>A0AAV6URS7</accession>
<dbReference type="Proteomes" id="UP000827092">
    <property type="component" value="Unassembled WGS sequence"/>
</dbReference>
<evidence type="ECO:0000313" key="1">
    <source>
        <dbReference type="EMBL" id="KAG8186418.1"/>
    </source>
</evidence>
<dbReference type="EMBL" id="JAFNEN010000302">
    <property type="protein sequence ID" value="KAG8186418.1"/>
    <property type="molecule type" value="Genomic_DNA"/>
</dbReference>
<organism evidence="1 2">
    <name type="scientific">Oedothorax gibbosus</name>
    <dbReference type="NCBI Taxonomy" id="931172"/>
    <lineage>
        <taxon>Eukaryota</taxon>
        <taxon>Metazoa</taxon>
        <taxon>Ecdysozoa</taxon>
        <taxon>Arthropoda</taxon>
        <taxon>Chelicerata</taxon>
        <taxon>Arachnida</taxon>
        <taxon>Araneae</taxon>
        <taxon>Araneomorphae</taxon>
        <taxon>Entelegynae</taxon>
        <taxon>Araneoidea</taxon>
        <taxon>Linyphiidae</taxon>
        <taxon>Erigoninae</taxon>
        <taxon>Oedothorax</taxon>
    </lineage>
</organism>
<reference evidence="1 2" key="1">
    <citation type="journal article" date="2022" name="Nat. Ecol. Evol.">
        <title>A masculinizing supergene underlies an exaggerated male reproductive morph in a spider.</title>
        <authorList>
            <person name="Hendrickx F."/>
            <person name="De Corte Z."/>
            <person name="Sonet G."/>
            <person name="Van Belleghem S.M."/>
            <person name="Kostlbacher S."/>
            <person name="Vangestel C."/>
        </authorList>
    </citation>
    <scope>NUCLEOTIDE SEQUENCE [LARGE SCALE GENOMIC DNA]</scope>
    <source>
        <strain evidence="1">W744_W776</strain>
    </source>
</reference>
<sequence>MYSKHVISFLDFEKEPDEDSVIVIKPHYHCTQLSQLQHPDQERSSTTFLFTIHADDGLLSPTTSKCKT</sequence>
<keyword evidence="2" id="KW-1185">Reference proteome</keyword>
<name>A0AAV6URS7_9ARAC</name>
<dbReference type="AlphaFoldDB" id="A0AAV6URS7"/>
<proteinExistence type="predicted"/>
<gene>
    <name evidence="1" type="ORF">JTE90_023149</name>
</gene>